<name>A0AAD8EH45_DIPPU</name>
<feature type="region of interest" description="Disordered" evidence="4">
    <location>
        <begin position="88"/>
        <end position="192"/>
    </location>
</feature>
<evidence type="ECO:0000313" key="7">
    <source>
        <dbReference type="EMBL" id="KAJ9590098.1"/>
    </source>
</evidence>
<dbReference type="PANTHER" id="PTHR21179">
    <property type="entry name" value="SERINE-TYPE ENDOPEPTIDASE INHIBITOR"/>
    <property type="match status" value="1"/>
</dbReference>
<evidence type="ECO:0000256" key="5">
    <source>
        <dbReference type="SAM" id="SignalP"/>
    </source>
</evidence>
<evidence type="ECO:0000256" key="2">
    <source>
        <dbReference type="ARBA" id="ARBA00022525"/>
    </source>
</evidence>
<feature type="compositionally biased region" description="Low complexity" evidence="4">
    <location>
        <begin position="233"/>
        <end position="243"/>
    </location>
</feature>
<evidence type="ECO:0000256" key="1">
    <source>
        <dbReference type="ARBA" id="ARBA00004613"/>
    </source>
</evidence>
<accession>A0AAD8EH45</accession>
<dbReference type="GO" id="GO:0004867">
    <property type="term" value="F:serine-type endopeptidase inhibitor activity"/>
    <property type="evidence" value="ECO:0007669"/>
    <property type="project" value="InterPro"/>
</dbReference>
<keyword evidence="2" id="KW-0964">Secreted</keyword>
<dbReference type="Pfam" id="PF07648">
    <property type="entry name" value="Kazal_2"/>
    <property type="match status" value="1"/>
</dbReference>
<reference evidence="7" key="2">
    <citation type="submission" date="2023-05" db="EMBL/GenBank/DDBJ databases">
        <authorList>
            <person name="Fouks B."/>
        </authorList>
    </citation>
    <scope>NUCLEOTIDE SEQUENCE</scope>
    <source>
        <strain evidence="7">Stay&amp;Tobe</strain>
        <tissue evidence="7">Testes</tissue>
    </source>
</reference>
<evidence type="ECO:0000259" key="6">
    <source>
        <dbReference type="PROSITE" id="PS51465"/>
    </source>
</evidence>
<dbReference type="GO" id="GO:0005576">
    <property type="term" value="C:extracellular region"/>
    <property type="evidence" value="ECO:0007669"/>
    <property type="project" value="UniProtKB-SubCell"/>
</dbReference>
<evidence type="ECO:0000256" key="4">
    <source>
        <dbReference type="SAM" id="MobiDB-lite"/>
    </source>
</evidence>
<dbReference type="SUPFAM" id="SSF100895">
    <property type="entry name" value="Kazal-type serine protease inhibitors"/>
    <property type="match status" value="1"/>
</dbReference>
<feature type="compositionally biased region" description="Polar residues" evidence="4">
    <location>
        <begin position="169"/>
        <end position="178"/>
    </location>
</feature>
<proteinExistence type="predicted"/>
<reference evidence="7" key="1">
    <citation type="journal article" date="2023" name="IScience">
        <title>Live-bearing cockroach genome reveals convergent evolutionary mechanisms linked to viviparity in insects and beyond.</title>
        <authorList>
            <person name="Fouks B."/>
            <person name="Harrison M.C."/>
            <person name="Mikhailova A.A."/>
            <person name="Marchal E."/>
            <person name="English S."/>
            <person name="Carruthers M."/>
            <person name="Jennings E.C."/>
            <person name="Chiamaka E.L."/>
            <person name="Frigard R.A."/>
            <person name="Pippel M."/>
            <person name="Attardo G.M."/>
            <person name="Benoit J.B."/>
            <person name="Bornberg-Bauer E."/>
            <person name="Tobe S.S."/>
        </authorList>
    </citation>
    <scope>NUCLEOTIDE SEQUENCE</scope>
    <source>
        <strain evidence="7">Stay&amp;Tobe</strain>
    </source>
</reference>
<feature type="signal peptide" evidence="5">
    <location>
        <begin position="1"/>
        <end position="22"/>
    </location>
</feature>
<feature type="region of interest" description="Disordered" evidence="4">
    <location>
        <begin position="220"/>
        <end position="243"/>
    </location>
</feature>
<evidence type="ECO:0000313" key="8">
    <source>
        <dbReference type="Proteomes" id="UP001233999"/>
    </source>
</evidence>
<dbReference type="EMBL" id="JASPKZ010004561">
    <property type="protein sequence ID" value="KAJ9590098.1"/>
    <property type="molecule type" value="Genomic_DNA"/>
</dbReference>
<comment type="subcellular location">
    <subcellularLocation>
        <location evidence="1">Secreted</location>
    </subcellularLocation>
</comment>
<evidence type="ECO:0000256" key="3">
    <source>
        <dbReference type="ARBA" id="ARBA00023157"/>
    </source>
</evidence>
<feature type="domain" description="Kazal-like" evidence="6">
    <location>
        <begin position="239"/>
        <end position="290"/>
    </location>
</feature>
<dbReference type="AlphaFoldDB" id="A0AAD8EH45"/>
<keyword evidence="8" id="KW-1185">Reference proteome</keyword>
<organism evidence="7 8">
    <name type="scientific">Diploptera punctata</name>
    <name type="common">Pacific beetle cockroach</name>
    <dbReference type="NCBI Taxonomy" id="6984"/>
    <lineage>
        <taxon>Eukaryota</taxon>
        <taxon>Metazoa</taxon>
        <taxon>Ecdysozoa</taxon>
        <taxon>Arthropoda</taxon>
        <taxon>Hexapoda</taxon>
        <taxon>Insecta</taxon>
        <taxon>Pterygota</taxon>
        <taxon>Neoptera</taxon>
        <taxon>Polyneoptera</taxon>
        <taxon>Dictyoptera</taxon>
        <taxon>Blattodea</taxon>
        <taxon>Blaberoidea</taxon>
        <taxon>Blaberidae</taxon>
        <taxon>Diplopterinae</taxon>
        <taxon>Diploptera</taxon>
    </lineage>
</organism>
<feature type="compositionally biased region" description="Basic and acidic residues" evidence="4">
    <location>
        <begin position="127"/>
        <end position="136"/>
    </location>
</feature>
<dbReference type="InterPro" id="IPR036058">
    <property type="entry name" value="Kazal_dom_sf"/>
</dbReference>
<sequence length="307" mass="34406">MLWTTFIFAVVTLKVLQCSAYGQQLFSEDNYPFSTSRTINHPGVGLHRNSFSNLGPTIHGPQVDLNSQPLRPVDDVSPFVFGNEQFDNRPIRENSFPRPQQSPRKFNGFIPSRNDNPNIGIFQTDRTFNERPDFGRRPSRQNPQGIEFNQRPGVNVDSSRQNPIGRPQFETTPLSQNFPLRPQPGIPFNGRPSINLNQFRQSSSGRPSLVVPDDRDEVFIFDRPTSPRPPTPARKTTTTTTARNCDCPSTPEFNPVCGTNGQTYNNPGKLKCARLCGTDVRVHYYGTCITTTEQPTASSTSATNNLF</sequence>
<protein>
    <recommendedName>
        <fullName evidence="6">Kazal-like domain-containing protein</fullName>
    </recommendedName>
</protein>
<dbReference type="SMART" id="SM00280">
    <property type="entry name" value="KAZAL"/>
    <property type="match status" value="1"/>
</dbReference>
<gene>
    <name evidence="7" type="ORF">L9F63_016777</name>
</gene>
<comment type="caution">
    <text evidence="7">The sequence shown here is derived from an EMBL/GenBank/DDBJ whole genome shotgun (WGS) entry which is preliminary data.</text>
</comment>
<dbReference type="InterPro" id="IPR002350">
    <property type="entry name" value="Kazal_dom"/>
</dbReference>
<dbReference type="CDD" id="cd00104">
    <property type="entry name" value="KAZAL_FS"/>
    <property type="match status" value="1"/>
</dbReference>
<keyword evidence="5" id="KW-0732">Signal</keyword>
<feature type="chain" id="PRO_5041938400" description="Kazal-like domain-containing protein" evidence="5">
    <location>
        <begin position="23"/>
        <end position="307"/>
    </location>
</feature>
<dbReference type="Proteomes" id="UP001233999">
    <property type="component" value="Unassembled WGS sequence"/>
</dbReference>
<keyword evidence="3" id="KW-1015">Disulfide bond</keyword>
<dbReference type="PROSITE" id="PS51465">
    <property type="entry name" value="KAZAL_2"/>
    <property type="match status" value="1"/>
</dbReference>
<dbReference type="PANTHER" id="PTHR21179:SF0">
    <property type="entry name" value="SERINE PROTEASE INHIBITOR KAZAL-TYPE 4"/>
    <property type="match status" value="1"/>
</dbReference>
<dbReference type="Gene3D" id="3.30.60.30">
    <property type="match status" value="1"/>
</dbReference>
<dbReference type="InterPro" id="IPR039932">
    <property type="entry name" value="Spink4-like"/>
</dbReference>